<feature type="transmembrane region" description="Helical" evidence="1">
    <location>
        <begin position="54"/>
        <end position="71"/>
    </location>
</feature>
<evidence type="ECO:0000256" key="1">
    <source>
        <dbReference type="SAM" id="Phobius"/>
    </source>
</evidence>
<keyword evidence="1" id="KW-1133">Transmembrane helix</keyword>
<gene>
    <name evidence="2" type="ORF">B1sIIB91_01045</name>
</gene>
<proteinExistence type="predicted"/>
<dbReference type="Proteomes" id="UP000217210">
    <property type="component" value="Chromosome"/>
</dbReference>
<feature type="transmembrane region" description="Helical" evidence="1">
    <location>
        <begin position="83"/>
        <end position="100"/>
    </location>
</feature>
<sequence>MKVIRSLLLGTLIGFCAIMLHNIYPPFGFIGSILLTFIGMNIFSRTFFYLRYQVIASAAWLAVVLFAGNPGSGEEVLIYGNTYGNIFLIAGFITLMISLVRPRRS</sequence>
<dbReference type="EMBL" id="CP016779">
    <property type="protein sequence ID" value="ASY23519.1"/>
    <property type="molecule type" value="Genomic_DNA"/>
</dbReference>
<evidence type="ECO:0000313" key="3">
    <source>
        <dbReference type="Proteomes" id="UP000217210"/>
    </source>
</evidence>
<keyword evidence="1" id="KW-0812">Transmembrane</keyword>
<protein>
    <submittedName>
        <fullName evidence="2">Uncharacterized protein</fullName>
    </submittedName>
</protein>
<organism evidence="2 3">
    <name type="scientific">Candidatus Nanopelagicus abundans</name>
    <dbReference type="NCBI Taxonomy" id="1884916"/>
    <lineage>
        <taxon>Bacteria</taxon>
        <taxon>Bacillati</taxon>
        <taxon>Actinomycetota</taxon>
        <taxon>Actinomycetes</taxon>
        <taxon>Candidatus Nanopelagicales</taxon>
        <taxon>Candidatus Nanopelagicaceae</taxon>
        <taxon>Candidatus Nanopelagicus</taxon>
    </lineage>
</organism>
<dbReference type="AlphaFoldDB" id="A0A249L3K3"/>
<reference evidence="2 3" key="1">
    <citation type="submission" date="2016-07" db="EMBL/GenBank/DDBJ databases">
        <title>High microdiversification within the ubiquitous acI lineage of Actinobacteria.</title>
        <authorList>
            <person name="Neuenschwander S.M."/>
            <person name="Salcher M."/>
            <person name="Ghai R."/>
            <person name="Pernthaler J."/>
        </authorList>
    </citation>
    <scope>NUCLEOTIDE SEQUENCE [LARGE SCALE GENOMIC DNA]</scope>
    <source>
        <strain evidence="2">MMS-IIB-91</strain>
    </source>
</reference>
<dbReference type="OrthoDB" id="5192944at2"/>
<evidence type="ECO:0000313" key="2">
    <source>
        <dbReference type="EMBL" id="ASY23519.1"/>
    </source>
</evidence>
<dbReference type="KEGG" id="nab:B1sIIB91_01045"/>
<accession>A0A249L3K3</accession>
<name>A0A249L3K3_9ACTN</name>
<keyword evidence="1" id="KW-0472">Membrane</keyword>
<feature type="transmembrane region" description="Helical" evidence="1">
    <location>
        <begin position="30"/>
        <end position="47"/>
    </location>
</feature>
<dbReference type="RefSeq" id="WP_095687795.1">
    <property type="nucleotide sequence ID" value="NZ_CP016779.1"/>
</dbReference>
<keyword evidence="3" id="KW-1185">Reference proteome</keyword>